<dbReference type="GO" id="GO:0030572">
    <property type="term" value="F:phosphatidyltransferase activity"/>
    <property type="evidence" value="ECO:0007669"/>
    <property type="project" value="UniProtKB-ARBA"/>
</dbReference>
<comment type="function">
    <text evidence="1">Could be a virulence factor.</text>
</comment>
<evidence type="ECO:0000256" key="2">
    <source>
        <dbReference type="ARBA" id="ARBA00004613"/>
    </source>
</evidence>
<dbReference type="AlphaFoldDB" id="A0A6B2NNU8"/>
<feature type="domain" description="PLD phosphodiesterase" evidence="7">
    <location>
        <begin position="426"/>
        <end position="453"/>
    </location>
</feature>
<dbReference type="RefSeq" id="WP_164128099.1">
    <property type="nucleotide sequence ID" value="NZ_JAAGOX010000006.1"/>
</dbReference>
<evidence type="ECO:0000256" key="3">
    <source>
        <dbReference type="ARBA" id="ARBA00018392"/>
    </source>
</evidence>
<dbReference type="GO" id="GO:0032049">
    <property type="term" value="P:cardiolipin biosynthetic process"/>
    <property type="evidence" value="ECO:0007669"/>
    <property type="project" value="UniProtKB-ARBA"/>
</dbReference>
<dbReference type="CDD" id="cd09111">
    <property type="entry name" value="PLDc_ymdC_like_1"/>
    <property type="match status" value="1"/>
</dbReference>
<evidence type="ECO:0000256" key="5">
    <source>
        <dbReference type="ARBA" id="ARBA00029594"/>
    </source>
</evidence>
<dbReference type="PANTHER" id="PTHR21248">
    <property type="entry name" value="CARDIOLIPIN SYNTHASE"/>
    <property type="match status" value="1"/>
</dbReference>
<reference evidence="8" key="1">
    <citation type="submission" date="2020-02" db="EMBL/GenBank/DDBJ databases">
        <title>Delineation of the pyrene-degrading pathway in Roseobacter clade bacteria by genomic analysis.</title>
        <authorList>
            <person name="Zhou H."/>
            <person name="Wang H."/>
        </authorList>
    </citation>
    <scope>NUCLEOTIDE SEQUENCE</scope>
    <source>
        <strain evidence="8">PrR005</strain>
    </source>
</reference>
<keyword evidence="6" id="KW-0472">Membrane</keyword>
<dbReference type="InterPro" id="IPR025202">
    <property type="entry name" value="PLD-like_dom"/>
</dbReference>
<protein>
    <recommendedName>
        <fullName evidence="3">Phospholipase D</fullName>
    </recommendedName>
    <alternativeName>
        <fullName evidence="5">Choline phosphatase</fullName>
    </alternativeName>
</protein>
<accession>A0A6B2NNU8</accession>
<comment type="caution">
    <text evidence="8">The sequence shown here is derived from an EMBL/GenBank/DDBJ whole genome shotgun (WGS) entry which is preliminary data.</text>
</comment>
<keyword evidence="4" id="KW-0964">Secreted</keyword>
<keyword evidence="6" id="KW-0812">Transmembrane</keyword>
<dbReference type="SUPFAM" id="SSF56024">
    <property type="entry name" value="Phospholipase D/nuclease"/>
    <property type="match status" value="2"/>
</dbReference>
<dbReference type="SMART" id="SM00155">
    <property type="entry name" value="PLDc"/>
    <property type="match status" value="2"/>
</dbReference>
<dbReference type="EMBL" id="JAAGOX010000006">
    <property type="protein sequence ID" value="NDW44189.1"/>
    <property type="molecule type" value="Genomic_DNA"/>
</dbReference>
<comment type="subcellular location">
    <subcellularLocation>
        <location evidence="2">Secreted</location>
    </subcellularLocation>
</comment>
<dbReference type="PANTHER" id="PTHR21248:SF12">
    <property type="entry name" value="CARDIOLIPIN SYNTHASE C"/>
    <property type="match status" value="1"/>
</dbReference>
<dbReference type="Pfam" id="PF13091">
    <property type="entry name" value="PLDc_2"/>
    <property type="match status" value="2"/>
</dbReference>
<keyword evidence="6" id="KW-1133">Transmembrane helix</keyword>
<dbReference type="InterPro" id="IPR001736">
    <property type="entry name" value="PLipase_D/transphosphatidylase"/>
</dbReference>
<evidence type="ECO:0000259" key="7">
    <source>
        <dbReference type="PROSITE" id="PS50035"/>
    </source>
</evidence>
<evidence type="ECO:0000256" key="1">
    <source>
        <dbReference type="ARBA" id="ARBA00003145"/>
    </source>
</evidence>
<evidence type="ECO:0000256" key="6">
    <source>
        <dbReference type="SAM" id="Phobius"/>
    </source>
</evidence>
<dbReference type="CDD" id="cd09113">
    <property type="entry name" value="PLDc_ymdC_like_2"/>
    <property type="match status" value="1"/>
</dbReference>
<organism evidence="8">
    <name type="scientific">Ruegeria sp. PrR005</name>
    <dbReference type="NCBI Taxonomy" id="2706882"/>
    <lineage>
        <taxon>Bacteria</taxon>
        <taxon>Pseudomonadati</taxon>
        <taxon>Pseudomonadota</taxon>
        <taxon>Alphaproteobacteria</taxon>
        <taxon>Rhodobacterales</taxon>
        <taxon>Roseobacteraceae</taxon>
        <taxon>Ruegeria</taxon>
    </lineage>
</organism>
<dbReference type="Gene3D" id="3.30.870.10">
    <property type="entry name" value="Endonuclease Chain A"/>
    <property type="match status" value="2"/>
</dbReference>
<evidence type="ECO:0000313" key="8">
    <source>
        <dbReference type="EMBL" id="NDW44189.1"/>
    </source>
</evidence>
<evidence type="ECO:0000256" key="4">
    <source>
        <dbReference type="ARBA" id="ARBA00022525"/>
    </source>
</evidence>
<feature type="domain" description="PLD phosphodiesterase" evidence="7">
    <location>
        <begin position="193"/>
        <end position="220"/>
    </location>
</feature>
<dbReference type="GO" id="GO:0005576">
    <property type="term" value="C:extracellular region"/>
    <property type="evidence" value="ECO:0007669"/>
    <property type="project" value="UniProtKB-SubCell"/>
</dbReference>
<name>A0A6B2NNU8_9RHOB</name>
<feature type="transmembrane region" description="Helical" evidence="6">
    <location>
        <begin position="32"/>
        <end position="52"/>
    </location>
</feature>
<gene>
    <name evidence="8" type="ORF">G0P99_04410</name>
</gene>
<proteinExistence type="predicted"/>
<sequence>MTTDARNILKPPVSSNFADRASGRVLIRWRHIAVAGILGTALTIFTASRLTFDPSRVVKHHSLSLAGEGTSLASLAVRLTDDQAAPSTFLPLVKGNDALGARLRLIEAAERSIDLKTFLIKPDRAGGLIWLELFEAAERGVRVRLLFDDVFTTARDDQIAALDAHPNVEIRAFNPLSRRLPYAVNFMLDFSRVNRRMHNKAMIVDGAFAILGGRNIADEYFQIGTDHEFADFDLLMLGDGVDAVSGAFDLYWNDDWAVPLNQIAAGDATPLRKAIAAFRANANTEAFGTYQEAVNSTFLKSLLAGQIALQSGRATVVVDDPDKLRLSPGQGPGAVKDTFYGALAKAEEEVLILTPYFVPGQEGADFIAALSRRGVRVKIVTNSLGSTNHAYVHGGYATYRRQLLAAGVAFHEVRADAPHLVLGLDKPLTMHTKLALIDRRTVFTGSTNIDPRSFLQNSEIGVVIHSKNLAENILGRIGAAIDPYTFTVVERPDGHIQWVYNSAPGSETFHNEPGAGVIARMLAWFAGWLPVESQL</sequence>
<dbReference type="PROSITE" id="PS50035">
    <property type="entry name" value="PLD"/>
    <property type="match status" value="2"/>
</dbReference>